<dbReference type="SUPFAM" id="SSF57903">
    <property type="entry name" value="FYVE/PHD zinc finger"/>
    <property type="match status" value="1"/>
</dbReference>
<dbReference type="GeneID" id="20089504"/>
<evidence type="ECO:0000256" key="4">
    <source>
        <dbReference type="PROSITE-ProRule" id="PRU00091"/>
    </source>
</evidence>
<evidence type="ECO:0000256" key="3">
    <source>
        <dbReference type="ARBA" id="ARBA00022833"/>
    </source>
</evidence>
<dbReference type="GO" id="GO:0008270">
    <property type="term" value="F:zinc ion binding"/>
    <property type="evidence" value="ECO:0007669"/>
    <property type="project" value="UniProtKB-KW"/>
</dbReference>
<feature type="domain" description="FYVE-type" evidence="6">
    <location>
        <begin position="313"/>
        <end position="373"/>
    </location>
</feature>
<dbReference type="VEuPathDB" id="FungiDB:H310_12454"/>
<dbReference type="STRING" id="157072.A0A024THZ7"/>
<dbReference type="InterPro" id="IPR017455">
    <property type="entry name" value="Znf_FYVE-rel"/>
</dbReference>
<sequence length="494" mass="54276">MAFKHQQRMEFTQEVYERHVGNAERAAVAALAERSDEKTSENGWTQCFNSMGWNVMARQLSSTHEYLCIGTLHTTLIALQEALFAASTTEFQALSAVLYEDAVTDAAVLNIMRQRTHADRGQFLGVKFLQLRVPVTSGADVDQEHIYLEYCGTRQDSQGRKTWCVVTEPLAIEPQHSSKARHALGERKFKISASMSDRWTSVKLFRELPDGSVQLTVRAKLQAWTGLDLHAPRTKLTDAAELHHRHKCLGPVGPVAARAKPSGQLTLWKSMGLFIPSGLAKELGCLSRLESVPAFRRLTAGPFAAHAAIGRVCHVCLKSFHLLRRSSSCRRCGLGMCGQCTVALHCVDRTRVGISPPTFSIQHFCKLCLVQCKVESTKCDDPADLELGRSGAVDELSLPSGASRNFIFDDSSSSSMSSSSGHSIPRVLLQHVDRDSIESPRVRTPTSNVYAPAIAFVVSSFADLEMPSQAVTGSPSSPMPKLKIRHGQQVLHRG</sequence>
<dbReference type="PANTHER" id="PTHR13510:SF44">
    <property type="entry name" value="RABENOSYN-5"/>
    <property type="match status" value="1"/>
</dbReference>
<dbReference type="EMBL" id="KI913990">
    <property type="protein sequence ID" value="ETV93688.1"/>
    <property type="molecule type" value="Genomic_DNA"/>
</dbReference>
<dbReference type="AlphaFoldDB" id="A0A024THZ7"/>
<keyword evidence="3" id="KW-0862">Zinc</keyword>
<evidence type="ECO:0000256" key="1">
    <source>
        <dbReference type="ARBA" id="ARBA00022723"/>
    </source>
</evidence>
<name>A0A024THZ7_9STRA</name>
<accession>A0A024THZ7</accession>
<proteinExistence type="predicted"/>
<gene>
    <name evidence="7" type="ORF">H310_12454</name>
</gene>
<evidence type="ECO:0000313" key="7">
    <source>
        <dbReference type="EMBL" id="ETV93688.1"/>
    </source>
</evidence>
<keyword evidence="2 4" id="KW-0863">Zinc-finger</keyword>
<dbReference type="InterPro" id="IPR052727">
    <property type="entry name" value="Rab4/Rab5_effector"/>
</dbReference>
<dbReference type="eggNOG" id="ENOG502STWK">
    <property type="taxonomic scope" value="Eukaryota"/>
</dbReference>
<keyword evidence="1" id="KW-0479">Metal-binding</keyword>
<dbReference type="PROSITE" id="PS50178">
    <property type="entry name" value="ZF_FYVE"/>
    <property type="match status" value="1"/>
</dbReference>
<feature type="region of interest" description="Disordered" evidence="5">
    <location>
        <begin position="469"/>
        <end position="494"/>
    </location>
</feature>
<organism evidence="7">
    <name type="scientific">Aphanomyces invadans</name>
    <dbReference type="NCBI Taxonomy" id="157072"/>
    <lineage>
        <taxon>Eukaryota</taxon>
        <taxon>Sar</taxon>
        <taxon>Stramenopiles</taxon>
        <taxon>Oomycota</taxon>
        <taxon>Saprolegniomycetes</taxon>
        <taxon>Saprolegniales</taxon>
        <taxon>Verrucalvaceae</taxon>
        <taxon>Aphanomyces</taxon>
    </lineage>
</organism>
<evidence type="ECO:0000256" key="5">
    <source>
        <dbReference type="SAM" id="MobiDB-lite"/>
    </source>
</evidence>
<dbReference type="InterPro" id="IPR011011">
    <property type="entry name" value="Znf_FYVE_PHD"/>
</dbReference>
<feature type="compositionally biased region" description="Basic residues" evidence="5">
    <location>
        <begin position="482"/>
        <end position="494"/>
    </location>
</feature>
<dbReference type="CDD" id="cd00065">
    <property type="entry name" value="FYVE_like_SF"/>
    <property type="match status" value="1"/>
</dbReference>
<protein>
    <recommendedName>
        <fullName evidence="6">FYVE-type domain-containing protein</fullName>
    </recommendedName>
</protein>
<evidence type="ECO:0000256" key="2">
    <source>
        <dbReference type="ARBA" id="ARBA00022771"/>
    </source>
</evidence>
<evidence type="ECO:0000259" key="6">
    <source>
        <dbReference type="PROSITE" id="PS50178"/>
    </source>
</evidence>
<dbReference type="OrthoDB" id="78249at2759"/>
<dbReference type="RefSeq" id="XP_008877729.1">
    <property type="nucleotide sequence ID" value="XM_008879507.1"/>
</dbReference>
<dbReference type="PANTHER" id="PTHR13510">
    <property type="entry name" value="FYVE-FINGER-CONTAINING RAB5 EFFECTOR PROTEIN RABENOSYN-5-RELATED"/>
    <property type="match status" value="1"/>
</dbReference>
<reference evidence="7" key="1">
    <citation type="submission" date="2013-12" db="EMBL/GenBank/DDBJ databases">
        <title>The Genome Sequence of Aphanomyces invadans NJM9701.</title>
        <authorList>
            <consortium name="The Broad Institute Genomics Platform"/>
            <person name="Russ C."/>
            <person name="Tyler B."/>
            <person name="van West P."/>
            <person name="Dieguez-Uribeondo J."/>
            <person name="Young S.K."/>
            <person name="Zeng Q."/>
            <person name="Gargeya S."/>
            <person name="Fitzgerald M."/>
            <person name="Abouelleil A."/>
            <person name="Alvarado L."/>
            <person name="Chapman S.B."/>
            <person name="Gainer-Dewar J."/>
            <person name="Goldberg J."/>
            <person name="Griggs A."/>
            <person name="Gujja S."/>
            <person name="Hansen M."/>
            <person name="Howarth C."/>
            <person name="Imamovic A."/>
            <person name="Ireland A."/>
            <person name="Larimer J."/>
            <person name="McCowan C."/>
            <person name="Murphy C."/>
            <person name="Pearson M."/>
            <person name="Poon T.W."/>
            <person name="Priest M."/>
            <person name="Roberts A."/>
            <person name="Saif S."/>
            <person name="Shea T."/>
            <person name="Sykes S."/>
            <person name="Wortman J."/>
            <person name="Nusbaum C."/>
            <person name="Birren B."/>
        </authorList>
    </citation>
    <scope>NUCLEOTIDE SEQUENCE [LARGE SCALE GENOMIC DNA]</scope>
    <source>
        <strain evidence="7">NJM9701</strain>
    </source>
</reference>